<sequence>MATDRNVPFMANRTLSRLLLTAFGVSLLAGAGQLGLAFGFGVVRLTGAFTGATVNQWPAQLVWAGWFAANAAVIGAVLTERMARHEGQLTGTGRQLAVAGGAALGATVVAPLCMQPARSAELISIDPVWAVAICAVLGAVVGAGAALAVLFRPPFAWNMAAVAAVVWLVALLSVVPSLGADGPLNPVRLGVLEPAWLSADAAQRLGLLVLPMVTLLAGVATGALARRRGHPPLVSGPSGVAGPVLVAFAYLTAGPGDTGDRYQLSPYYGALIAVAVGALGSATAALLPWPPGRRPTADTAIEPTAILQPLPP</sequence>
<feature type="transmembrane region" description="Helical" evidence="1">
    <location>
        <begin position="205"/>
        <end position="225"/>
    </location>
</feature>
<reference evidence="2 3" key="1">
    <citation type="submission" date="2018-01" db="EMBL/GenBank/DDBJ databases">
        <title>Draft genome sequence of Jishengella sp. NA12.</title>
        <authorList>
            <person name="Sahin N."/>
            <person name="Ay H."/>
            <person name="Saygin H."/>
        </authorList>
    </citation>
    <scope>NUCLEOTIDE SEQUENCE [LARGE SCALE GENOMIC DNA]</scope>
    <source>
        <strain evidence="2 3">NA12</strain>
    </source>
</reference>
<gene>
    <name evidence="2" type="ORF">C1I95_28230</name>
</gene>
<feature type="transmembrane region" description="Helical" evidence="1">
    <location>
        <begin position="129"/>
        <end position="150"/>
    </location>
</feature>
<feature type="transmembrane region" description="Helical" evidence="1">
    <location>
        <begin position="157"/>
        <end position="179"/>
    </location>
</feature>
<dbReference type="EMBL" id="POTY01000252">
    <property type="protein sequence ID" value="PZG10280.1"/>
    <property type="molecule type" value="Genomic_DNA"/>
</dbReference>
<feature type="transmembrane region" description="Helical" evidence="1">
    <location>
        <begin position="61"/>
        <end position="78"/>
    </location>
</feature>
<feature type="transmembrane region" description="Helical" evidence="1">
    <location>
        <begin position="98"/>
        <end position="117"/>
    </location>
</feature>
<organism evidence="2 3">
    <name type="scientific">Micromonospora craterilacus</name>
    <dbReference type="NCBI Taxonomy" id="1655439"/>
    <lineage>
        <taxon>Bacteria</taxon>
        <taxon>Bacillati</taxon>
        <taxon>Actinomycetota</taxon>
        <taxon>Actinomycetes</taxon>
        <taxon>Micromonosporales</taxon>
        <taxon>Micromonosporaceae</taxon>
        <taxon>Micromonospora</taxon>
    </lineage>
</organism>
<feature type="transmembrane region" description="Helical" evidence="1">
    <location>
        <begin position="265"/>
        <end position="287"/>
    </location>
</feature>
<feature type="non-terminal residue" evidence="2">
    <location>
        <position position="312"/>
    </location>
</feature>
<evidence type="ECO:0000313" key="2">
    <source>
        <dbReference type="EMBL" id="PZG10280.1"/>
    </source>
</evidence>
<name>A0A2W2E9T8_9ACTN</name>
<evidence type="ECO:0000256" key="1">
    <source>
        <dbReference type="SAM" id="Phobius"/>
    </source>
</evidence>
<keyword evidence="1" id="KW-0472">Membrane</keyword>
<protein>
    <submittedName>
        <fullName evidence="2">Uncharacterized protein</fullName>
    </submittedName>
</protein>
<dbReference type="Proteomes" id="UP000248924">
    <property type="component" value="Unassembled WGS sequence"/>
</dbReference>
<accession>A0A2W2E9T8</accession>
<proteinExistence type="predicted"/>
<dbReference type="AlphaFoldDB" id="A0A2W2E9T8"/>
<keyword evidence="1" id="KW-1133">Transmembrane helix</keyword>
<evidence type="ECO:0000313" key="3">
    <source>
        <dbReference type="Proteomes" id="UP000248924"/>
    </source>
</evidence>
<comment type="caution">
    <text evidence="2">The sequence shown here is derived from an EMBL/GenBank/DDBJ whole genome shotgun (WGS) entry which is preliminary data.</text>
</comment>
<keyword evidence="3" id="KW-1185">Reference proteome</keyword>
<keyword evidence="1" id="KW-0812">Transmembrane</keyword>
<feature type="transmembrane region" description="Helical" evidence="1">
    <location>
        <begin position="232"/>
        <end position="253"/>
    </location>
</feature>